<comment type="caution">
    <text evidence="3">The sequence shown here is derived from an EMBL/GenBank/DDBJ whole genome shotgun (WGS) entry which is preliminary data.</text>
</comment>
<keyword evidence="4" id="KW-1185">Reference proteome</keyword>
<dbReference type="EMBL" id="WHVB01000003">
    <property type="protein sequence ID" value="KAF8484547.1"/>
    <property type="molecule type" value="Genomic_DNA"/>
</dbReference>
<dbReference type="InterPro" id="IPR036291">
    <property type="entry name" value="NAD(P)-bd_dom_sf"/>
</dbReference>
<proteinExistence type="predicted"/>
<feature type="domain" description="Gfo/Idh/MocA-like oxidoreductase N-terminal" evidence="1">
    <location>
        <begin position="13"/>
        <end position="144"/>
    </location>
</feature>
<dbReference type="Gene3D" id="3.30.360.10">
    <property type="entry name" value="Dihydrodipicolinate Reductase, domain 2"/>
    <property type="match status" value="1"/>
</dbReference>
<feature type="domain" description="Gfo/Idh/MocA-like oxidoreductase C-terminal" evidence="2">
    <location>
        <begin position="157"/>
        <end position="427"/>
    </location>
</feature>
<dbReference type="PROSITE" id="PS51257">
    <property type="entry name" value="PROKAR_LIPOPROTEIN"/>
    <property type="match status" value="1"/>
</dbReference>
<sequence length="456" mass="50046">MSIKVETPANPITLAIIGCGQRGNAYAQYSIVEPSKCKVVAIAEPRIQSRALFANRYGVDGSLVFETWEQLHKASAKSIQTTGKRPADAVIVAVQDSMHVEVVEAFAAQGYDILCEKPMATSIEHCLQIEAAVKRAGIIFGLGHVLRYSPYSRAVTEVVRSGKLGQLVNVQHIEPVGHWHFAHSYVRGNWSKERESSFSLMTKSCHDIDIVCHWFSPDTPVRVSSFGGLQHFRKSGKPLEAGDATRCLDCAYERQCPYSAKKIYLDRVALGHTGWPVRPLVDGIPDIENVTDALVHGPYGRCVYESDNDVCDNQVVNLQYASGATFSFTMVAYTTLICERQTRLHFTHGEIVGDMNQFTVTDFRSGLTTVHQPSPEASTSGHGGGDLGLVGTFVEAVRTRRQDLLGTDITEVLKSHLTVFAAEHSRKAGTVVDCVEFENAARRAWDGSVQNSTASE</sequence>
<gene>
    <name evidence="3" type="ORF">DFH94DRAFT_237205</name>
</gene>
<evidence type="ECO:0000313" key="4">
    <source>
        <dbReference type="Proteomes" id="UP000759537"/>
    </source>
</evidence>
<dbReference type="PANTHER" id="PTHR43377">
    <property type="entry name" value="BILIVERDIN REDUCTASE A"/>
    <property type="match status" value="1"/>
</dbReference>
<dbReference type="SUPFAM" id="SSF51735">
    <property type="entry name" value="NAD(P)-binding Rossmann-fold domains"/>
    <property type="match status" value="1"/>
</dbReference>
<dbReference type="InterPro" id="IPR004104">
    <property type="entry name" value="Gfo/Idh/MocA-like_OxRdtase_C"/>
</dbReference>
<name>A0A9P5TCK5_9AGAM</name>
<dbReference type="InterPro" id="IPR000683">
    <property type="entry name" value="Gfo/Idh/MocA-like_OxRdtase_N"/>
</dbReference>
<dbReference type="Proteomes" id="UP000759537">
    <property type="component" value="Unassembled WGS sequence"/>
</dbReference>
<protein>
    <recommendedName>
        <fullName evidence="5">Streptomycin biosynthesis protein StrI</fullName>
    </recommendedName>
</protein>
<evidence type="ECO:0000313" key="3">
    <source>
        <dbReference type="EMBL" id="KAF8484547.1"/>
    </source>
</evidence>
<evidence type="ECO:0008006" key="5">
    <source>
        <dbReference type="Google" id="ProtNLM"/>
    </source>
</evidence>
<evidence type="ECO:0000259" key="1">
    <source>
        <dbReference type="Pfam" id="PF01408"/>
    </source>
</evidence>
<dbReference type="SUPFAM" id="SSF55347">
    <property type="entry name" value="Glyceraldehyde-3-phosphate dehydrogenase-like, C-terminal domain"/>
    <property type="match status" value="1"/>
</dbReference>
<dbReference type="InterPro" id="IPR051450">
    <property type="entry name" value="Gfo/Idh/MocA_Oxidoreductases"/>
</dbReference>
<dbReference type="PANTHER" id="PTHR43377:SF12">
    <property type="entry name" value="BINDING ROSSMANN FOLD OXIDOREDUCTASE, PUTATIVE (AFU_ORTHOLOGUE AFUA_3G11840)-RELATED"/>
    <property type="match status" value="1"/>
</dbReference>
<dbReference type="Gene3D" id="3.40.50.720">
    <property type="entry name" value="NAD(P)-binding Rossmann-like Domain"/>
    <property type="match status" value="1"/>
</dbReference>
<accession>A0A9P5TCK5</accession>
<dbReference type="Pfam" id="PF02894">
    <property type="entry name" value="GFO_IDH_MocA_C"/>
    <property type="match status" value="1"/>
</dbReference>
<dbReference type="GO" id="GO:0000166">
    <property type="term" value="F:nucleotide binding"/>
    <property type="evidence" value="ECO:0007669"/>
    <property type="project" value="InterPro"/>
</dbReference>
<reference evidence="3" key="2">
    <citation type="journal article" date="2020" name="Nat. Commun.">
        <title>Large-scale genome sequencing of mycorrhizal fungi provides insights into the early evolution of symbiotic traits.</title>
        <authorList>
            <person name="Miyauchi S."/>
            <person name="Kiss E."/>
            <person name="Kuo A."/>
            <person name="Drula E."/>
            <person name="Kohler A."/>
            <person name="Sanchez-Garcia M."/>
            <person name="Morin E."/>
            <person name="Andreopoulos B."/>
            <person name="Barry K.W."/>
            <person name="Bonito G."/>
            <person name="Buee M."/>
            <person name="Carver A."/>
            <person name="Chen C."/>
            <person name="Cichocki N."/>
            <person name="Clum A."/>
            <person name="Culley D."/>
            <person name="Crous P.W."/>
            <person name="Fauchery L."/>
            <person name="Girlanda M."/>
            <person name="Hayes R.D."/>
            <person name="Keri Z."/>
            <person name="LaButti K."/>
            <person name="Lipzen A."/>
            <person name="Lombard V."/>
            <person name="Magnuson J."/>
            <person name="Maillard F."/>
            <person name="Murat C."/>
            <person name="Nolan M."/>
            <person name="Ohm R.A."/>
            <person name="Pangilinan J."/>
            <person name="Pereira M.F."/>
            <person name="Perotto S."/>
            <person name="Peter M."/>
            <person name="Pfister S."/>
            <person name="Riley R."/>
            <person name="Sitrit Y."/>
            <person name="Stielow J.B."/>
            <person name="Szollosi G."/>
            <person name="Zifcakova L."/>
            <person name="Stursova M."/>
            <person name="Spatafora J.W."/>
            <person name="Tedersoo L."/>
            <person name="Vaario L.M."/>
            <person name="Yamada A."/>
            <person name="Yan M."/>
            <person name="Wang P."/>
            <person name="Xu J."/>
            <person name="Bruns T."/>
            <person name="Baldrian P."/>
            <person name="Vilgalys R."/>
            <person name="Dunand C."/>
            <person name="Henrissat B."/>
            <person name="Grigoriev I.V."/>
            <person name="Hibbett D."/>
            <person name="Nagy L.G."/>
            <person name="Martin F.M."/>
        </authorList>
    </citation>
    <scope>NUCLEOTIDE SEQUENCE</scope>
    <source>
        <strain evidence="3">Prilba</strain>
    </source>
</reference>
<dbReference type="Pfam" id="PF01408">
    <property type="entry name" value="GFO_IDH_MocA"/>
    <property type="match status" value="1"/>
</dbReference>
<organism evidence="3 4">
    <name type="scientific">Russula ochroleuca</name>
    <dbReference type="NCBI Taxonomy" id="152965"/>
    <lineage>
        <taxon>Eukaryota</taxon>
        <taxon>Fungi</taxon>
        <taxon>Dikarya</taxon>
        <taxon>Basidiomycota</taxon>
        <taxon>Agaricomycotina</taxon>
        <taxon>Agaricomycetes</taxon>
        <taxon>Russulales</taxon>
        <taxon>Russulaceae</taxon>
        <taxon>Russula</taxon>
    </lineage>
</organism>
<dbReference type="AlphaFoldDB" id="A0A9P5TCK5"/>
<dbReference type="OrthoDB" id="64915at2759"/>
<reference evidence="3" key="1">
    <citation type="submission" date="2019-10" db="EMBL/GenBank/DDBJ databases">
        <authorList>
            <consortium name="DOE Joint Genome Institute"/>
            <person name="Kuo A."/>
            <person name="Miyauchi S."/>
            <person name="Kiss E."/>
            <person name="Drula E."/>
            <person name="Kohler A."/>
            <person name="Sanchez-Garcia M."/>
            <person name="Andreopoulos B."/>
            <person name="Barry K.W."/>
            <person name="Bonito G."/>
            <person name="Buee M."/>
            <person name="Carver A."/>
            <person name="Chen C."/>
            <person name="Cichocki N."/>
            <person name="Clum A."/>
            <person name="Culley D."/>
            <person name="Crous P.W."/>
            <person name="Fauchery L."/>
            <person name="Girlanda M."/>
            <person name="Hayes R."/>
            <person name="Keri Z."/>
            <person name="LaButti K."/>
            <person name="Lipzen A."/>
            <person name="Lombard V."/>
            <person name="Magnuson J."/>
            <person name="Maillard F."/>
            <person name="Morin E."/>
            <person name="Murat C."/>
            <person name="Nolan M."/>
            <person name="Ohm R."/>
            <person name="Pangilinan J."/>
            <person name="Pereira M."/>
            <person name="Perotto S."/>
            <person name="Peter M."/>
            <person name="Riley R."/>
            <person name="Sitrit Y."/>
            <person name="Stielow B."/>
            <person name="Szollosi G."/>
            <person name="Zifcakova L."/>
            <person name="Stursova M."/>
            <person name="Spatafora J.W."/>
            <person name="Tedersoo L."/>
            <person name="Vaario L.-M."/>
            <person name="Yamada A."/>
            <person name="Yan M."/>
            <person name="Wang P."/>
            <person name="Xu J."/>
            <person name="Bruns T."/>
            <person name="Baldrian P."/>
            <person name="Vilgalys R."/>
            <person name="Henrissat B."/>
            <person name="Grigoriev I.V."/>
            <person name="Hibbett D."/>
            <person name="Nagy L.G."/>
            <person name="Martin F.M."/>
        </authorList>
    </citation>
    <scope>NUCLEOTIDE SEQUENCE</scope>
    <source>
        <strain evidence="3">Prilba</strain>
    </source>
</reference>
<evidence type="ECO:0000259" key="2">
    <source>
        <dbReference type="Pfam" id="PF02894"/>
    </source>
</evidence>